<dbReference type="Pfam" id="PF00651">
    <property type="entry name" value="BTB"/>
    <property type="match status" value="1"/>
</dbReference>
<dbReference type="Pfam" id="PF24570">
    <property type="entry name" value="BACK_BPM_SPOP"/>
    <property type="match status" value="1"/>
</dbReference>
<keyword evidence="3" id="KW-0833">Ubl conjugation pathway</keyword>
<dbReference type="InterPro" id="IPR011333">
    <property type="entry name" value="SKP1/BTB/POZ_sf"/>
</dbReference>
<dbReference type="GO" id="GO:0005634">
    <property type="term" value="C:nucleus"/>
    <property type="evidence" value="ECO:0007669"/>
    <property type="project" value="UniProtKB-SubCell"/>
</dbReference>
<evidence type="ECO:0000256" key="4">
    <source>
        <dbReference type="ARBA" id="ARBA00023242"/>
    </source>
</evidence>
<dbReference type="OrthoDB" id="6359816at2759"/>
<evidence type="ECO:0000259" key="5">
    <source>
        <dbReference type="PROSITE" id="PS50097"/>
    </source>
</evidence>
<keyword evidence="7" id="KW-1185">Reference proteome</keyword>
<dbReference type="SUPFAM" id="SSF54695">
    <property type="entry name" value="POZ domain"/>
    <property type="match status" value="1"/>
</dbReference>
<accession>A0A3M7SBD4</accession>
<evidence type="ECO:0000256" key="1">
    <source>
        <dbReference type="ARBA" id="ARBA00004123"/>
    </source>
</evidence>
<name>A0A3M7SBD4_BRAPC</name>
<protein>
    <submittedName>
        <fullName evidence="6">Roadkill isoform X4</fullName>
    </submittedName>
</protein>
<evidence type="ECO:0000313" key="6">
    <source>
        <dbReference type="EMBL" id="RNA33106.1"/>
    </source>
</evidence>
<proteinExistence type="inferred from homology"/>
<keyword evidence="4" id="KW-0539">Nucleus</keyword>
<dbReference type="Proteomes" id="UP000276133">
    <property type="component" value="Unassembled WGS sequence"/>
</dbReference>
<organism evidence="6 7">
    <name type="scientific">Brachionus plicatilis</name>
    <name type="common">Marine rotifer</name>
    <name type="synonym">Brachionus muelleri</name>
    <dbReference type="NCBI Taxonomy" id="10195"/>
    <lineage>
        <taxon>Eukaryota</taxon>
        <taxon>Metazoa</taxon>
        <taxon>Spiralia</taxon>
        <taxon>Gnathifera</taxon>
        <taxon>Rotifera</taxon>
        <taxon>Eurotatoria</taxon>
        <taxon>Monogononta</taxon>
        <taxon>Pseudotrocha</taxon>
        <taxon>Ploima</taxon>
        <taxon>Brachionidae</taxon>
        <taxon>Brachionus</taxon>
    </lineage>
</organism>
<evidence type="ECO:0000256" key="2">
    <source>
        <dbReference type="ARBA" id="ARBA00010846"/>
    </source>
</evidence>
<comment type="subcellular location">
    <subcellularLocation>
        <location evidence="1">Nucleus</location>
    </subcellularLocation>
</comment>
<evidence type="ECO:0000313" key="7">
    <source>
        <dbReference type="Proteomes" id="UP000276133"/>
    </source>
</evidence>
<dbReference type="Gene3D" id="6.20.250.50">
    <property type="match status" value="1"/>
</dbReference>
<gene>
    <name evidence="6" type="ORF">BpHYR1_027906</name>
</gene>
<comment type="similarity">
    <text evidence="2">Belongs to the Tdpoz family.</text>
</comment>
<sequence length="178" mass="19912">MPLSEFINVKNLLLAKSRLSFILLARSVVFAAMFEHQMLEGKSNRVTIEDVDSDVMTEVLRFIYTDKANGIDKMADLLLAASDKYALERLKALCEESLSNNLDTENAADTLVLADMHSANQLKTQAIDFINTHASDVIETHGWKNMTKCYPHLVAETFKALVNQQSPTIGPARKKLKL</sequence>
<dbReference type="PANTHER" id="PTHR24413">
    <property type="entry name" value="SPECKLE-TYPE POZ PROTEIN"/>
    <property type="match status" value="1"/>
</dbReference>
<dbReference type="EMBL" id="REGN01001684">
    <property type="protein sequence ID" value="RNA33106.1"/>
    <property type="molecule type" value="Genomic_DNA"/>
</dbReference>
<dbReference type="STRING" id="10195.A0A3M7SBD4"/>
<dbReference type="SMART" id="SM00225">
    <property type="entry name" value="BTB"/>
    <property type="match status" value="1"/>
</dbReference>
<dbReference type="PROSITE" id="PS50097">
    <property type="entry name" value="BTB"/>
    <property type="match status" value="1"/>
</dbReference>
<feature type="domain" description="BTB" evidence="5">
    <location>
        <begin position="22"/>
        <end position="72"/>
    </location>
</feature>
<dbReference type="InterPro" id="IPR056423">
    <property type="entry name" value="BACK_BPM_SPOP"/>
</dbReference>
<dbReference type="Gene3D" id="6.10.250.3030">
    <property type="match status" value="1"/>
</dbReference>
<comment type="caution">
    <text evidence="6">The sequence shown here is derived from an EMBL/GenBank/DDBJ whole genome shotgun (WGS) entry which is preliminary data.</text>
</comment>
<dbReference type="InterPro" id="IPR000210">
    <property type="entry name" value="BTB/POZ_dom"/>
</dbReference>
<reference evidence="6 7" key="1">
    <citation type="journal article" date="2018" name="Sci. Rep.">
        <title>Genomic signatures of local adaptation to the degree of environmental predictability in rotifers.</title>
        <authorList>
            <person name="Franch-Gras L."/>
            <person name="Hahn C."/>
            <person name="Garcia-Roger E.M."/>
            <person name="Carmona M.J."/>
            <person name="Serra M."/>
            <person name="Gomez A."/>
        </authorList>
    </citation>
    <scope>NUCLEOTIDE SEQUENCE [LARGE SCALE GENOMIC DNA]</scope>
    <source>
        <strain evidence="6">HYR1</strain>
    </source>
</reference>
<evidence type="ECO:0000256" key="3">
    <source>
        <dbReference type="ARBA" id="ARBA00022786"/>
    </source>
</evidence>
<dbReference type="AlphaFoldDB" id="A0A3M7SBD4"/>
<dbReference type="Gene3D" id="3.30.710.10">
    <property type="entry name" value="Potassium Channel Kv1.1, Chain A"/>
    <property type="match status" value="1"/>
</dbReference>